<gene>
    <name evidence="5" type="ORF">GRI97_06315</name>
</gene>
<comment type="caution">
    <text evidence="5">The sequence shown here is derived from an EMBL/GenBank/DDBJ whole genome shotgun (WGS) entry which is preliminary data.</text>
</comment>
<dbReference type="OrthoDB" id="9812260at2"/>
<sequence length="594" mass="65315">MAMPVPAAAYCLGSDDALAERMMREASRNPVSAIRKIDQAIAATPAEQRDRMVRLQIVRNHARQMALHLDGDFLSFAEMETKRLSDDQPLWVMLRLWAIDAQDGRQRDAIKSIMPQIQALPDTSPAGMCARSLAALFLLNSDYPEDGFPLAADAYRNSAAGNRPGEHAIAASILAQIVRYQGDYRYAIALNTEALRHFERQGLNDLIVNELYIRGWVFWRQGQHELALADFERSRALAISIGNPLARDLADTGLCVATLKTGPRSEAIRLCERAYRGMIGVGSAYESRIAAIYAEILVDEGQPGEALAMLDRLITHDDGSLGSFYLPDVHATRGKAYAALGDNARAFADMTRANELMQQREDQAAIKSMAVTRARFRAEELQNSLTVQEVHHRQDIRLFAFAGAMGAIIIALLGALAFLLYRQRRLYREQATVDQLTGLPNRRHAEERATAIIAHAATRGRQACVAILDLDHFKLCNDSHGHDAGDDALRTFAGVVRQTMRPGDFFGRWGGEEFLMVIPQGGVAEMRVLLYRVAAEAETAPIALAPDFVLRFSGGAVEVPQGGASLAEVIAEADRLLYAAKASGRGRVHYGPNP</sequence>
<dbReference type="SUPFAM" id="SSF48452">
    <property type="entry name" value="TPR-like"/>
    <property type="match status" value="1"/>
</dbReference>
<dbReference type="CDD" id="cd01949">
    <property type="entry name" value="GGDEF"/>
    <property type="match status" value="1"/>
</dbReference>
<dbReference type="RefSeq" id="WP_161390221.1">
    <property type="nucleotide sequence ID" value="NZ_JBHSCP010000001.1"/>
</dbReference>
<evidence type="ECO:0000259" key="4">
    <source>
        <dbReference type="PROSITE" id="PS50887"/>
    </source>
</evidence>
<dbReference type="Gene3D" id="3.30.70.270">
    <property type="match status" value="1"/>
</dbReference>
<keyword evidence="3" id="KW-1133">Transmembrane helix</keyword>
<keyword evidence="6" id="KW-1185">Reference proteome</keyword>
<organism evidence="5 6">
    <name type="scientific">Croceibacterium xixiisoli</name>
    <dbReference type="NCBI Taxonomy" id="1476466"/>
    <lineage>
        <taxon>Bacteria</taxon>
        <taxon>Pseudomonadati</taxon>
        <taxon>Pseudomonadota</taxon>
        <taxon>Alphaproteobacteria</taxon>
        <taxon>Sphingomonadales</taxon>
        <taxon>Erythrobacteraceae</taxon>
        <taxon>Croceibacterium</taxon>
    </lineage>
</organism>
<keyword evidence="3" id="KW-0472">Membrane</keyword>
<dbReference type="GO" id="GO:1902201">
    <property type="term" value="P:negative regulation of bacterial-type flagellum-dependent cell motility"/>
    <property type="evidence" value="ECO:0007669"/>
    <property type="project" value="TreeGrafter"/>
</dbReference>
<keyword evidence="3" id="KW-0812">Transmembrane</keyword>
<feature type="domain" description="GGDEF" evidence="4">
    <location>
        <begin position="461"/>
        <end position="593"/>
    </location>
</feature>
<dbReference type="GO" id="GO:0052621">
    <property type="term" value="F:diguanylate cyclase activity"/>
    <property type="evidence" value="ECO:0007669"/>
    <property type="project" value="UniProtKB-EC"/>
</dbReference>
<dbReference type="SUPFAM" id="SSF55073">
    <property type="entry name" value="Nucleotide cyclase"/>
    <property type="match status" value="1"/>
</dbReference>
<dbReference type="PANTHER" id="PTHR45138">
    <property type="entry name" value="REGULATORY COMPONENTS OF SENSORY TRANSDUCTION SYSTEM"/>
    <property type="match status" value="1"/>
</dbReference>
<proteinExistence type="predicted"/>
<reference evidence="5 6" key="1">
    <citation type="submission" date="2019-12" db="EMBL/GenBank/DDBJ databases">
        <title>Genomic-based taxomic classification of the family Erythrobacteraceae.</title>
        <authorList>
            <person name="Xu L."/>
        </authorList>
    </citation>
    <scope>NUCLEOTIDE SEQUENCE [LARGE SCALE GENOMIC DNA]</scope>
    <source>
        <strain evidence="5 6">S36</strain>
    </source>
</reference>
<dbReference type="Gene3D" id="1.25.40.10">
    <property type="entry name" value="Tetratricopeptide repeat domain"/>
    <property type="match status" value="2"/>
</dbReference>
<dbReference type="GO" id="GO:0043709">
    <property type="term" value="P:cell adhesion involved in single-species biofilm formation"/>
    <property type="evidence" value="ECO:0007669"/>
    <property type="project" value="TreeGrafter"/>
</dbReference>
<evidence type="ECO:0000256" key="2">
    <source>
        <dbReference type="ARBA" id="ARBA00034247"/>
    </source>
</evidence>
<dbReference type="Proteomes" id="UP000469430">
    <property type="component" value="Unassembled WGS sequence"/>
</dbReference>
<dbReference type="InterPro" id="IPR000160">
    <property type="entry name" value="GGDEF_dom"/>
</dbReference>
<name>A0A6I4TTP2_9SPHN</name>
<evidence type="ECO:0000256" key="1">
    <source>
        <dbReference type="ARBA" id="ARBA00012528"/>
    </source>
</evidence>
<dbReference type="InterPro" id="IPR029787">
    <property type="entry name" value="Nucleotide_cyclase"/>
</dbReference>
<evidence type="ECO:0000313" key="5">
    <source>
        <dbReference type="EMBL" id="MXO98600.1"/>
    </source>
</evidence>
<feature type="transmembrane region" description="Helical" evidence="3">
    <location>
        <begin position="398"/>
        <end position="421"/>
    </location>
</feature>
<comment type="catalytic activity">
    <reaction evidence="2">
        <text>2 GTP = 3',3'-c-di-GMP + 2 diphosphate</text>
        <dbReference type="Rhea" id="RHEA:24898"/>
        <dbReference type="ChEBI" id="CHEBI:33019"/>
        <dbReference type="ChEBI" id="CHEBI:37565"/>
        <dbReference type="ChEBI" id="CHEBI:58805"/>
        <dbReference type="EC" id="2.7.7.65"/>
    </reaction>
</comment>
<dbReference type="FunFam" id="3.30.70.270:FF:000001">
    <property type="entry name" value="Diguanylate cyclase domain protein"/>
    <property type="match status" value="1"/>
</dbReference>
<dbReference type="InterPro" id="IPR011990">
    <property type="entry name" value="TPR-like_helical_dom_sf"/>
</dbReference>
<evidence type="ECO:0000256" key="3">
    <source>
        <dbReference type="SAM" id="Phobius"/>
    </source>
</evidence>
<dbReference type="SMART" id="SM00267">
    <property type="entry name" value="GGDEF"/>
    <property type="match status" value="1"/>
</dbReference>
<protein>
    <recommendedName>
        <fullName evidence="1">diguanylate cyclase</fullName>
        <ecNumber evidence="1">2.7.7.65</ecNumber>
    </recommendedName>
</protein>
<accession>A0A6I4TTP2</accession>
<dbReference type="EMBL" id="WTYJ01000001">
    <property type="protein sequence ID" value="MXO98600.1"/>
    <property type="molecule type" value="Genomic_DNA"/>
</dbReference>
<dbReference type="InterPro" id="IPR043128">
    <property type="entry name" value="Rev_trsase/Diguanyl_cyclase"/>
</dbReference>
<dbReference type="PROSITE" id="PS50887">
    <property type="entry name" value="GGDEF"/>
    <property type="match status" value="1"/>
</dbReference>
<dbReference type="AlphaFoldDB" id="A0A6I4TTP2"/>
<dbReference type="InterPro" id="IPR050469">
    <property type="entry name" value="Diguanylate_Cyclase"/>
</dbReference>
<dbReference type="EC" id="2.7.7.65" evidence="1"/>
<dbReference type="GO" id="GO:0005886">
    <property type="term" value="C:plasma membrane"/>
    <property type="evidence" value="ECO:0007669"/>
    <property type="project" value="TreeGrafter"/>
</dbReference>
<dbReference type="NCBIfam" id="TIGR00254">
    <property type="entry name" value="GGDEF"/>
    <property type="match status" value="1"/>
</dbReference>
<dbReference type="Pfam" id="PF00990">
    <property type="entry name" value="GGDEF"/>
    <property type="match status" value="1"/>
</dbReference>
<evidence type="ECO:0000313" key="6">
    <source>
        <dbReference type="Proteomes" id="UP000469430"/>
    </source>
</evidence>
<dbReference type="PANTHER" id="PTHR45138:SF9">
    <property type="entry name" value="DIGUANYLATE CYCLASE DGCM-RELATED"/>
    <property type="match status" value="1"/>
</dbReference>